<comment type="caution">
    <text evidence="8">The sequence shown here is derived from an EMBL/GenBank/DDBJ whole genome shotgun (WGS) entry which is preliminary data.</text>
</comment>
<keyword evidence="5" id="KW-0496">Mitochondrion</keyword>
<evidence type="ECO:0000256" key="6">
    <source>
        <dbReference type="ARBA" id="ARBA00031849"/>
    </source>
</evidence>
<protein>
    <recommendedName>
        <fullName evidence="3">Altered inheritance of mitochondria protein 9, mitochondrial</fullName>
    </recommendedName>
    <alternativeName>
        <fullName evidence="6">Found in mitochondrial proteome protein 29</fullName>
    </alternativeName>
</protein>
<accession>M1W364</accession>
<reference evidence="8 9" key="1">
    <citation type="journal article" date="2013" name="PLoS Genet.">
        <title>Plant-symbiotic fungi as chemical engineers: Multi-genome analysis of the Clavicipitaceae reveals dynamics of alkaloid loci.</title>
        <authorList>
            <person name="Schardl C.L."/>
            <person name="Young C.A."/>
            <person name="Hesse U."/>
            <person name="Amyotte S.G."/>
            <person name="Andreeva K."/>
            <person name="Calie P.J."/>
            <person name="Fleetwood D.J."/>
            <person name="Haws D.C."/>
            <person name="Moore N."/>
            <person name="Oeser B."/>
            <person name="Panaccione D.G."/>
            <person name="Schweri K.K."/>
            <person name="Voisey C.R."/>
            <person name="Farman M.L."/>
            <person name="Jaromczyk J.W."/>
            <person name="Roe B.A."/>
            <person name="O'Sullivan D.M."/>
            <person name="Scott B."/>
            <person name="Tudzynski P."/>
            <person name="An Z."/>
            <person name="Arnaoudova E.G."/>
            <person name="Bullock C.T."/>
            <person name="Charlton N.D."/>
            <person name="Chen L."/>
            <person name="Cox M."/>
            <person name="Dinkins R.D."/>
            <person name="Florea S."/>
            <person name="Glenn A.E."/>
            <person name="Gordon A."/>
            <person name="Gueldener U."/>
            <person name="Harris D.R."/>
            <person name="Hollin W."/>
            <person name="Jaromczyk J."/>
            <person name="Johnson R.D."/>
            <person name="Khan A.K."/>
            <person name="Leistner E."/>
            <person name="Leuchtmann A."/>
            <person name="Li C."/>
            <person name="Liu J."/>
            <person name="Liu J."/>
            <person name="Liu M."/>
            <person name="Mace W."/>
            <person name="Machado C."/>
            <person name="Nagabhyru P."/>
            <person name="Pan J."/>
            <person name="Schmid J."/>
            <person name="Sugawara K."/>
            <person name="Steiner U."/>
            <person name="Takach J.E."/>
            <person name="Tanaka E."/>
            <person name="Webb J.S."/>
            <person name="Wilson E.V."/>
            <person name="Wiseman J.L."/>
            <person name="Yoshida R."/>
            <person name="Zeng Z."/>
        </authorList>
    </citation>
    <scope>NUCLEOTIDE SEQUENCE [LARGE SCALE GENOMIC DNA]</scope>
    <source>
        <strain evidence="8 9">20.1</strain>
    </source>
</reference>
<proteinExistence type="inferred from homology"/>
<evidence type="ECO:0000256" key="4">
    <source>
        <dbReference type="ARBA" id="ARBA00022946"/>
    </source>
</evidence>
<name>M1W364_CLAP2</name>
<evidence type="ECO:0000256" key="2">
    <source>
        <dbReference type="ARBA" id="ARBA00005543"/>
    </source>
</evidence>
<keyword evidence="4" id="KW-0809">Transit peptide</keyword>
<feature type="domain" description="Aminoglycoside phosphotransferase" evidence="7">
    <location>
        <begin position="34"/>
        <end position="160"/>
    </location>
</feature>
<evidence type="ECO:0000259" key="7">
    <source>
        <dbReference type="Pfam" id="PF01636"/>
    </source>
</evidence>
<dbReference type="Proteomes" id="UP000016801">
    <property type="component" value="Unassembled WGS sequence"/>
</dbReference>
<dbReference type="OrthoDB" id="10003767at2759"/>
<sequence>MDLIEITQRPCEFNVSELAQHAARVVRADRCVNIKEFPDGVYNRTLLLSMDNGKDVVAKILIPDAGRPHFTIASEVATMKFAREVLCTNLPEVYDWSSNPQDTPVGAEFILMEKLDGVQLQEVWPEMTLKDRLEVVKAVAAYQKSWASVSFEQFGSLYFAEDVKEKRILALEQFGSSSSHFVEDVKEKSIPALVYTDEKGKRVEDSRFVVGPSTSREMFDNGRGDIGFNRGPWSSLKEYHAAIGHRETACVQHLPHLPTPSEWPHAPGLYVPAREKKIAALRSYLKLLKYLLPADESLGSSHLWHNELHARNIFVDPGNRTRIVGLIGWQSTELSPLYFHARQPSFIDHNGPNLHGLERPIRPSDFHDLEGDAKKAADSLYRDQALCSMYRALLHHNIPKVFECLEFQKSTSWSLLSQARNLLVEGELTYLATACELEKEWETLPGTQGVAFPLRLSTTQRQAIEKDVERATLSMEALRRVKVKYREIFPENEIVAHDDMKDKLDAFDRL</sequence>
<dbReference type="eggNOG" id="ENOG502SHU0">
    <property type="taxonomic scope" value="Eukaryota"/>
</dbReference>
<dbReference type="InterPro" id="IPR002575">
    <property type="entry name" value="Aminoglycoside_PTrfase"/>
</dbReference>
<dbReference type="EMBL" id="CAGA01000042">
    <property type="protein sequence ID" value="CCE32451.1"/>
    <property type="molecule type" value="Genomic_DNA"/>
</dbReference>
<gene>
    <name evidence="8" type="ORF">CPUR_06311</name>
</gene>
<keyword evidence="9" id="KW-1185">Reference proteome</keyword>
<dbReference type="VEuPathDB" id="FungiDB:CPUR_06311"/>
<organism evidence="8 9">
    <name type="scientific">Claviceps purpurea (strain 20.1)</name>
    <name type="common">Ergot fungus</name>
    <name type="synonym">Sphacelia segetum</name>
    <dbReference type="NCBI Taxonomy" id="1111077"/>
    <lineage>
        <taxon>Eukaryota</taxon>
        <taxon>Fungi</taxon>
        <taxon>Dikarya</taxon>
        <taxon>Ascomycota</taxon>
        <taxon>Pezizomycotina</taxon>
        <taxon>Sordariomycetes</taxon>
        <taxon>Hypocreomycetidae</taxon>
        <taxon>Hypocreales</taxon>
        <taxon>Clavicipitaceae</taxon>
        <taxon>Claviceps</taxon>
    </lineage>
</organism>
<dbReference type="InterPro" id="IPR051035">
    <property type="entry name" value="Mito_inheritance_9"/>
</dbReference>
<dbReference type="PANTHER" id="PTHR36091:SF1">
    <property type="entry name" value="ALTERED INHERITANCE OF MITOCHONDRIA PROTEIN 9, MITOCHONDRIAL"/>
    <property type="match status" value="1"/>
</dbReference>
<evidence type="ECO:0000256" key="1">
    <source>
        <dbReference type="ARBA" id="ARBA00004173"/>
    </source>
</evidence>
<dbReference type="InterPro" id="IPR011009">
    <property type="entry name" value="Kinase-like_dom_sf"/>
</dbReference>
<dbReference type="PANTHER" id="PTHR36091">
    <property type="entry name" value="ALTERED INHERITANCE OF MITOCHONDRIA PROTEIN 9, MITOCHONDRIAL"/>
    <property type="match status" value="1"/>
</dbReference>
<dbReference type="SUPFAM" id="SSF56112">
    <property type="entry name" value="Protein kinase-like (PK-like)"/>
    <property type="match status" value="1"/>
</dbReference>
<evidence type="ECO:0000313" key="8">
    <source>
        <dbReference type="EMBL" id="CCE32451.1"/>
    </source>
</evidence>
<dbReference type="HOGENOM" id="CLU_019189_13_0_1"/>
<comment type="similarity">
    <text evidence="2">Belongs to the AIM9 family.</text>
</comment>
<evidence type="ECO:0000256" key="5">
    <source>
        <dbReference type="ARBA" id="ARBA00023128"/>
    </source>
</evidence>
<evidence type="ECO:0000256" key="3">
    <source>
        <dbReference type="ARBA" id="ARBA00016197"/>
    </source>
</evidence>
<dbReference type="Pfam" id="PF01636">
    <property type="entry name" value="APH"/>
    <property type="match status" value="1"/>
</dbReference>
<comment type="subcellular location">
    <subcellularLocation>
        <location evidence="1">Mitochondrion</location>
    </subcellularLocation>
</comment>
<dbReference type="GO" id="GO:0005739">
    <property type="term" value="C:mitochondrion"/>
    <property type="evidence" value="ECO:0007669"/>
    <property type="project" value="UniProtKB-SubCell"/>
</dbReference>
<evidence type="ECO:0000313" key="9">
    <source>
        <dbReference type="Proteomes" id="UP000016801"/>
    </source>
</evidence>
<dbReference type="STRING" id="1111077.M1W364"/>
<dbReference type="AlphaFoldDB" id="M1W364"/>